<comment type="caution">
    <text evidence="1">The sequence shown here is derived from an EMBL/GenBank/DDBJ whole genome shotgun (WGS) entry which is preliminary data.</text>
</comment>
<dbReference type="Proteomes" id="UP001562425">
    <property type="component" value="Unassembled WGS sequence"/>
</dbReference>
<accession>A0ABD1CF02</accession>
<sequence length="164" mass="18846">MCPEKEHYKMDLRLQVTVYEARRVSQFTTASTNWRRRRVTCSIWNSQRRLEVCVQVNCSSKIGGEFTRYSTSVAQDRCALVVLLRYDPFKFSQLVDGMDCPENIFVQQVLEQLKERREKVASVRTVNQAAGSKADSCNWLENVHCAVCGTADTVRSRLSTPKRS</sequence>
<gene>
    <name evidence="1" type="ORF">pipiens_004776</name>
</gene>
<protein>
    <submittedName>
        <fullName evidence="1">Uncharacterized protein</fullName>
    </submittedName>
</protein>
<dbReference type="EMBL" id="JBEHCU010012894">
    <property type="protein sequence ID" value="KAL1374977.1"/>
    <property type="molecule type" value="Genomic_DNA"/>
</dbReference>
<organism evidence="1 2">
    <name type="scientific">Culex pipiens pipiens</name>
    <name type="common">Northern house mosquito</name>
    <dbReference type="NCBI Taxonomy" id="38569"/>
    <lineage>
        <taxon>Eukaryota</taxon>
        <taxon>Metazoa</taxon>
        <taxon>Ecdysozoa</taxon>
        <taxon>Arthropoda</taxon>
        <taxon>Hexapoda</taxon>
        <taxon>Insecta</taxon>
        <taxon>Pterygota</taxon>
        <taxon>Neoptera</taxon>
        <taxon>Endopterygota</taxon>
        <taxon>Diptera</taxon>
        <taxon>Nematocera</taxon>
        <taxon>Culicoidea</taxon>
        <taxon>Culicidae</taxon>
        <taxon>Culicinae</taxon>
        <taxon>Culicini</taxon>
        <taxon>Culex</taxon>
        <taxon>Culex</taxon>
    </lineage>
</organism>
<dbReference type="AlphaFoldDB" id="A0ABD1CF02"/>
<evidence type="ECO:0000313" key="2">
    <source>
        <dbReference type="Proteomes" id="UP001562425"/>
    </source>
</evidence>
<reference evidence="1 2" key="1">
    <citation type="submission" date="2024-05" db="EMBL/GenBank/DDBJ databases">
        <title>Culex pipiens pipiens assembly and annotation.</title>
        <authorList>
            <person name="Alout H."/>
            <person name="Durand T."/>
        </authorList>
    </citation>
    <scope>NUCLEOTIDE SEQUENCE [LARGE SCALE GENOMIC DNA]</scope>
    <source>
        <strain evidence="1">HA-2024</strain>
        <tissue evidence="1">Whole body</tissue>
    </source>
</reference>
<evidence type="ECO:0000313" key="1">
    <source>
        <dbReference type="EMBL" id="KAL1374977.1"/>
    </source>
</evidence>
<name>A0ABD1CF02_CULPP</name>
<proteinExistence type="predicted"/>
<keyword evidence="2" id="KW-1185">Reference proteome</keyword>